<dbReference type="InterPro" id="IPR011990">
    <property type="entry name" value="TPR-like_helical_dom_sf"/>
</dbReference>
<keyword evidence="4" id="KW-0472">Membrane</keyword>
<keyword evidence="5" id="KW-0998">Cell outer membrane</keyword>
<accession>A0A1M4Y190</accession>
<evidence type="ECO:0000259" key="8">
    <source>
        <dbReference type="Pfam" id="PF14322"/>
    </source>
</evidence>
<feature type="signal peptide" evidence="6">
    <location>
        <begin position="1"/>
        <end position="20"/>
    </location>
</feature>
<reference evidence="9 10" key="1">
    <citation type="submission" date="2016-11" db="EMBL/GenBank/DDBJ databases">
        <authorList>
            <person name="Jaros S."/>
            <person name="Januszkiewicz K."/>
            <person name="Wedrychowicz H."/>
        </authorList>
    </citation>
    <scope>NUCLEOTIDE SEQUENCE [LARGE SCALE GENOMIC DNA]</scope>
    <source>
        <strain evidence="9 10">DSM 26991</strain>
    </source>
</reference>
<dbReference type="Pfam" id="PF14322">
    <property type="entry name" value="SusD-like_3"/>
    <property type="match status" value="1"/>
</dbReference>
<evidence type="ECO:0000259" key="7">
    <source>
        <dbReference type="Pfam" id="PF07980"/>
    </source>
</evidence>
<evidence type="ECO:0000313" key="9">
    <source>
        <dbReference type="EMBL" id="SHE99584.1"/>
    </source>
</evidence>
<dbReference type="Gene3D" id="1.25.40.390">
    <property type="match status" value="1"/>
</dbReference>
<feature type="domain" description="SusD-like N-terminal" evidence="8">
    <location>
        <begin position="22"/>
        <end position="229"/>
    </location>
</feature>
<proteinExistence type="inferred from homology"/>
<evidence type="ECO:0000256" key="1">
    <source>
        <dbReference type="ARBA" id="ARBA00004442"/>
    </source>
</evidence>
<evidence type="ECO:0000256" key="4">
    <source>
        <dbReference type="ARBA" id="ARBA00023136"/>
    </source>
</evidence>
<dbReference type="InterPro" id="IPR033985">
    <property type="entry name" value="SusD-like_N"/>
</dbReference>
<keyword evidence="3 6" id="KW-0732">Signal</keyword>
<evidence type="ECO:0000313" key="10">
    <source>
        <dbReference type="Proteomes" id="UP000184509"/>
    </source>
</evidence>
<dbReference type="InterPro" id="IPR012944">
    <property type="entry name" value="SusD_RagB_dom"/>
</dbReference>
<sequence length="651" mass="73287">MKKNKLILIALLILAGLSSCTDYLEVSSESKYGEDYVFGSKDEINRSLNSVYASLMSSDTYGDAYMNAFALNSDVEFTPFSSEIRNVGGADFKCFDGTQNGSAISKAWTAAYTGIERANIFIKGVEKSNLYLQGDTIIRAQLAEAKVLRAMFYHDLVVLCGDIPFSFTPSYDLGDKLVIPITDRNEILTTLINDLKSAAPLLNYARENTDGIERVSREFCYAMISRMALTRGGYSLYPDDTNPLSQGTMKRPDDYKDYYEIAKVYADSVISSSTHHLNKSFRDVFVDECNYIVDNDDDPIFEIPFLKNGSGSVGYQHGPSGSTLDGISTDINVWGGSAGGIRLNAFYRYDFDRSDLRLNQTVGMWYYNYDGTPVVRNDYSVHANKWSKFWTSPGNSLGASSNGNTGINYPYMRYADVLLMYAEAVNELEDGVSGANGTKAIAALKEVRNRAFKAEDRAAKVDNYIATASASKESFFKAICDERKFEFGGENMRWKDLVRWNLYSEVVYKCFMRYYAMGCASGGDNSVEGTEEFDNFPFQMFYKIVANPNNPDIYPNTTLKIIDFYNPYAFSYSPGSDYSVADFYKWYNEGLSCPNNQCRFSFRGFIQADEYGVFTPQMDRNNLPPVRYILPIPNSAIQKSNGVYKNYYGYN</sequence>
<evidence type="ECO:0000256" key="2">
    <source>
        <dbReference type="ARBA" id="ARBA00006275"/>
    </source>
</evidence>
<dbReference type="AlphaFoldDB" id="A0A1M4Y190"/>
<dbReference type="Proteomes" id="UP000184509">
    <property type="component" value="Unassembled WGS sequence"/>
</dbReference>
<feature type="chain" id="PRO_5012251427" evidence="6">
    <location>
        <begin position="21"/>
        <end position="651"/>
    </location>
</feature>
<protein>
    <submittedName>
        <fullName evidence="9">Starch-binding associating with outer membrane</fullName>
    </submittedName>
</protein>
<gene>
    <name evidence="9" type="ORF">SAMN05444405_104188</name>
</gene>
<evidence type="ECO:0000256" key="6">
    <source>
        <dbReference type="SAM" id="SignalP"/>
    </source>
</evidence>
<feature type="domain" description="RagB/SusD" evidence="7">
    <location>
        <begin position="359"/>
        <end position="650"/>
    </location>
</feature>
<evidence type="ECO:0000256" key="3">
    <source>
        <dbReference type="ARBA" id="ARBA00022729"/>
    </source>
</evidence>
<dbReference type="GO" id="GO:0009279">
    <property type="term" value="C:cell outer membrane"/>
    <property type="evidence" value="ECO:0007669"/>
    <property type="project" value="UniProtKB-SubCell"/>
</dbReference>
<keyword evidence="10" id="KW-1185">Reference proteome</keyword>
<dbReference type="STRING" id="1297750.SAMN05444405_104188"/>
<organism evidence="9 10">
    <name type="scientific">Bacteroides luti</name>
    <dbReference type="NCBI Taxonomy" id="1297750"/>
    <lineage>
        <taxon>Bacteria</taxon>
        <taxon>Pseudomonadati</taxon>
        <taxon>Bacteroidota</taxon>
        <taxon>Bacteroidia</taxon>
        <taxon>Bacteroidales</taxon>
        <taxon>Bacteroidaceae</taxon>
        <taxon>Bacteroides</taxon>
    </lineage>
</organism>
<dbReference type="SUPFAM" id="SSF48452">
    <property type="entry name" value="TPR-like"/>
    <property type="match status" value="1"/>
</dbReference>
<name>A0A1M4Y190_9BACE</name>
<dbReference type="OrthoDB" id="5694214at2"/>
<comment type="similarity">
    <text evidence="2">Belongs to the SusD family.</text>
</comment>
<comment type="subcellular location">
    <subcellularLocation>
        <location evidence="1">Cell outer membrane</location>
    </subcellularLocation>
</comment>
<dbReference type="PROSITE" id="PS51257">
    <property type="entry name" value="PROKAR_LIPOPROTEIN"/>
    <property type="match status" value="1"/>
</dbReference>
<dbReference type="Pfam" id="PF07980">
    <property type="entry name" value="SusD_RagB"/>
    <property type="match status" value="1"/>
</dbReference>
<dbReference type="RefSeq" id="WP_073399977.1">
    <property type="nucleotide sequence ID" value="NZ_FQTV01000004.1"/>
</dbReference>
<evidence type="ECO:0000256" key="5">
    <source>
        <dbReference type="ARBA" id="ARBA00023237"/>
    </source>
</evidence>
<dbReference type="EMBL" id="FQTV01000004">
    <property type="protein sequence ID" value="SHE99584.1"/>
    <property type="molecule type" value="Genomic_DNA"/>
</dbReference>